<dbReference type="EMBL" id="CAJJDO010000057">
    <property type="protein sequence ID" value="CAD8172266.1"/>
    <property type="molecule type" value="Genomic_DNA"/>
</dbReference>
<dbReference type="Proteomes" id="UP000689195">
    <property type="component" value="Unassembled WGS sequence"/>
</dbReference>
<comment type="caution">
    <text evidence="1">The sequence shown here is derived from an EMBL/GenBank/DDBJ whole genome shotgun (WGS) entry which is preliminary data.</text>
</comment>
<accession>A0A8S1VBK2</accession>
<proteinExistence type="predicted"/>
<reference evidence="1" key="1">
    <citation type="submission" date="2021-01" db="EMBL/GenBank/DDBJ databases">
        <authorList>
            <consortium name="Genoscope - CEA"/>
            <person name="William W."/>
        </authorList>
    </citation>
    <scope>NUCLEOTIDE SEQUENCE</scope>
</reference>
<protein>
    <submittedName>
        <fullName evidence="1">Uncharacterized protein</fullName>
    </submittedName>
</protein>
<keyword evidence="2" id="KW-1185">Reference proteome</keyword>
<sequence>MRLLSGYFLLILKYVHKVQINFQLVNRIRTIDQLWWILIKQSLIGIYVFLTQHILNTGGIASIKCELPFLEYLYTIQNVDQCQFKEGKFLLCSLSFRFLWSRQLQMSFQPIR</sequence>
<evidence type="ECO:0000313" key="1">
    <source>
        <dbReference type="EMBL" id="CAD8172266.1"/>
    </source>
</evidence>
<organism evidence="1 2">
    <name type="scientific">Paramecium pentaurelia</name>
    <dbReference type="NCBI Taxonomy" id="43138"/>
    <lineage>
        <taxon>Eukaryota</taxon>
        <taxon>Sar</taxon>
        <taxon>Alveolata</taxon>
        <taxon>Ciliophora</taxon>
        <taxon>Intramacronucleata</taxon>
        <taxon>Oligohymenophorea</taxon>
        <taxon>Peniculida</taxon>
        <taxon>Parameciidae</taxon>
        <taxon>Paramecium</taxon>
    </lineage>
</organism>
<name>A0A8S1VBK2_9CILI</name>
<evidence type="ECO:0000313" key="2">
    <source>
        <dbReference type="Proteomes" id="UP000689195"/>
    </source>
</evidence>
<dbReference type="AlphaFoldDB" id="A0A8S1VBK2"/>
<gene>
    <name evidence="1" type="ORF">PPENT_87.1.T0570003</name>
</gene>